<dbReference type="PANTHER" id="PTHR10083:SF374">
    <property type="entry name" value="BPTI_KUNITZ INHIBITOR DOMAIN-CONTAINING PROTEIN"/>
    <property type="match status" value="1"/>
</dbReference>
<dbReference type="STRING" id="3068.D8U4R1"/>
<reference evidence="4 5" key="1">
    <citation type="journal article" date="2010" name="Science">
        <title>Genomic analysis of organismal complexity in the multicellular green alga Volvox carteri.</title>
        <authorList>
            <person name="Prochnik S.E."/>
            <person name="Umen J."/>
            <person name="Nedelcu A.M."/>
            <person name="Hallmann A."/>
            <person name="Miller S.M."/>
            <person name="Nishii I."/>
            <person name="Ferris P."/>
            <person name="Kuo A."/>
            <person name="Mitros T."/>
            <person name="Fritz-Laylin L.K."/>
            <person name="Hellsten U."/>
            <person name="Chapman J."/>
            <person name="Simakov O."/>
            <person name="Rensing S.A."/>
            <person name="Terry A."/>
            <person name="Pangilinan J."/>
            <person name="Kapitonov V."/>
            <person name="Jurka J."/>
            <person name="Salamov A."/>
            <person name="Shapiro H."/>
            <person name="Schmutz J."/>
            <person name="Grimwood J."/>
            <person name="Lindquist E."/>
            <person name="Lucas S."/>
            <person name="Grigoriev I.V."/>
            <person name="Schmitt R."/>
            <person name="Kirk D."/>
            <person name="Rokhsar D.S."/>
        </authorList>
    </citation>
    <scope>NUCLEOTIDE SEQUENCE [LARGE SCALE GENOMIC DNA]</scope>
    <source>
        <strain evidence="5">f. Nagariensis / Eve</strain>
    </source>
</reference>
<dbReference type="SMART" id="SM00131">
    <property type="entry name" value="KU"/>
    <property type="match status" value="1"/>
</dbReference>
<dbReference type="InterPro" id="IPR002223">
    <property type="entry name" value="Kunitz_BPTI"/>
</dbReference>
<dbReference type="PROSITE" id="PS50279">
    <property type="entry name" value="BPTI_KUNITZ_2"/>
    <property type="match status" value="1"/>
</dbReference>
<gene>
    <name evidence="4" type="ORF">VOLCADRAFT_39402</name>
</gene>
<dbReference type="EMBL" id="GL378358">
    <property type="protein sequence ID" value="EFJ45319.1"/>
    <property type="molecule type" value="Genomic_DNA"/>
</dbReference>
<dbReference type="Pfam" id="PF00014">
    <property type="entry name" value="Kunitz_BPTI"/>
    <property type="match status" value="1"/>
</dbReference>
<dbReference type="Proteomes" id="UP000001058">
    <property type="component" value="Unassembled WGS sequence"/>
</dbReference>
<feature type="non-terminal residue" evidence="4">
    <location>
        <position position="56"/>
    </location>
</feature>
<name>D8U4R1_VOLCA</name>
<dbReference type="KEGG" id="vcn:VOLCADRAFT_39402"/>
<dbReference type="GO" id="GO:0004867">
    <property type="term" value="F:serine-type endopeptidase inhibitor activity"/>
    <property type="evidence" value="ECO:0007669"/>
    <property type="project" value="InterPro"/>
</dbReference>
<dbReference type="CDD" id="cd00109">
    <property type="entry name" value="Kunitz-type"/>
    <property type="match status" value="1"/>
</dbReference>
<dbReference type="Gene3D" id="4.10.410.10">
    <property type="entry name" value="Pancreatic trypsin inhibitor Kunitz domain"/>
    <property type="match status" value="1"/>
</dbReference>
<dbReference type="InterPro" id="IPR036880">
    <property type="entry name" value="Kunitz_BPTI_sf"/>
</dbReference>
<evidence type="ECO:0000256" key="2">
    <source>
        <dbReference type="ARBA" id="ARBA00023157"/>
    </source>
</evidence>
<sequence>GSAGVCALPADVGLCRASFERFHYNAKTGTCEKFIWGGCGGNDNNFETEQQCKDKC</sequence>
<dbReference type="eggNOG" id="KOG4295">
    <property type="taxonomic scope" value="Eukaryota"/>
</dbReference>
<protein>
    <recommendedName>
        <fullName evidence="3">BPTI/Kunitz inhibitor domain-containing protein</fullName>
    </recommendedName>
</protein>
<dbReference type="PROSITE" id="PS00280">
    <property type="entry name" value="BPTI_KUNITZ_1"/>
    <property type="match status" value="1"/>
</dbReference>
<dbReference type="InterPro" id="IPR020901">
    <property type="entry name" value="Prtase_inh_Kunz-CS"/>
</dbReference>
<dbReference type="PRINTS" id="PR00759">
    <property type="entry name" value="BASICPTASE"/>
</dbReference>
<feature type="domain" description="BPTI/Kunitz inhibitor" evidence="3">
    <location>
        <begin position="6"/>
        <end position="56"/>
    </location>
</feature>
<dbReference type="OrthoDB" id="5950222at2759"/>
<dbReference type="InterPro" id="IPR050098">
    <property type="entry name" value="TFPI/VKTCI-like"/>
</dbReference>
<feature type="non-terminal residue" evidence="4">
    <location>
        <position position="1"/>
    </location>
</feature>
<dbReference type="RefSeq" id="XP_002953695.1">
    <property type="nucleotide sequence ID" value="XM_002953649.1"/>
</dbReference>
<dbReference type="GeneID" id="9616173"/>
<evidence type="ECO:0000256" key="1">
    <source>
        <dbReference type="ARBA" id="ARBA00022690"/>
    </source>
</evidence>
<dbReference type="PANTHER" id="PTHR10083">
    <property type="entry name" value="KUNITZ-TYPE PROTEASE INHIBITOR-RELATED"/>
    <property type="match status" value="1"/>
</dbReference>
<keyword evidence="2" id="KW-1015">Disulfide bond</keyword>
<evidence type="ECO:0000313" key="4">
    <source>
        <dbReference type="EMBL" id="EFJ45319.1"/>
    </source>
</evidence>
<evidence type="ECO:0000313" key="5">
    <source>
        <dbReference type="Proteomes" id="UP000001058"/>
    </source>
</evidence>
<dbReference type="AlphaFoldDB" id="D8U4R1"/>
<proteinExistence type="predicted"/>
<organism evidence="5">
    <name type="scientific">Volvox carteri f. nagariensis</name>
    <dbReference type="NCBI Taxonomy" id="3068"/>
    <lineage>
        <taxon>Eukaryota</taxon>
        <taxon>Viridiplantae</taxon>
        <taxon>Chlorophyta</taxon>
        <taxon>core chlorophytes</taxon>
        <taxon>Chlorophyceae</taxon>
        <taxon>CS clade</taxon>
        <taxon>Chlamydomonadales</taxon>
        <taxon>Volvocaceae</taxon>
        <taxon>Volvox</taxon>
    </lineage>
</organism>
<evidence type="ECO:0000259" key="3">
    <source>
        <dbReference type="PROSITE" id="PS50279"/>
    </source>
</evidence>
<keyword evidence="1" id="KW-0646">Protease inhibitor</keyword>
<dbReference type="InParanoid" id="D8U4R1"/>
<dbReference type="FunFam" id="4.10.410.10:FF:000021">
    <property type="entry name" value="Serine protease inhibitor, putative"/>
    <property type="match status" value="1"/>
</dbReference>
<keyword evidence="5" id="KW-1185">Reference proteome</keyword>
<dbReference type="SUPFAM" id="SSF57362">
    <property type="entry name" value="BPTI-like"/>
    <property type="match status" value="1"/>
</dbReference>
<accession>D8U4R1</accession>